<accession>A0ABD1ZMJ6</accession>
<keyword evidence="2" id="KW-0472">Membrane</keyword>
<name>A0ABD1ZMJ6_9MARC</name>
<feature type="compositionally biased region" description="Basic and acidic residues" evidence="1">
    <location>
        <begin position="442"/>
        <end position="453"/>
    </location>
</feature>
<feature type="region of interest" description="Disordered" evidence="1">
    <location>
        <begin position="365"/>
        <end position="427"/>
    </location>
</feature>
<protein>
    <submittedName>
        <fullName evidence="3">Uncharacterized protein</fullName>
    </submittedName>
</protein>
<keyword evidence="4" id="KW-1185">Reference proteome</keyword>
<dbReference type="Proteomes" id="UP001605036">
    <property type="component" value="Unassembled WGS sequence"/>
</dbReference>
<sequence>MGRISMPIDIGEILAIVWDHPLIAGLLILMFTPPMFPVLVFFSPLLISTGLWAVALISVGQQIEDASKREREVVGDGGDLPAAAAAAARSVIRRRRGIPGEDNWLDWVRGDMEPGSVWGQTESSMFIEDVKEEKLLADFRVDGGGIDMKEEDYHPRQQVHQFERSFSFRTGAALAARTFGGSPDRDSSLSLVPFQSNNSITSAPSQIPPMFHYSLKTGGTGASAGRNVLGNSTEAVPGGPRPSHRRQEKQQESPFGAIQQQQKTLVSFGSGFFSGDIEEPVNAVRPQPVPQQQKSLVSFGSGFFSYDVEETQKENELVPHSNRQRQQHQKELVSFGSGFFVEPEEEKRPQSRQGEPAIRGFSGKQENVVHHQKQWHHHHRQRSTAPSPDMRVSSADPAHSRPVAKSSPSSPNRNKYPHSNNWEPNQQYQRANIFEFRRDAAEKEDRVADTSRDRKPKLSSHERSKAQTYNAGLIPGNSVIYSAEPPPVDTRQLHRRDSVTDQERMGSTSRQKRNGMAARHALLMEKENTVMPFSLRRKLL</sequence>
<dbReference type="AlphaFoldDB" id="A0ABD1ZMJ6"/>
<feature type="compositionally biased region" description="Basic residues" evidence="1">
    <location>
        <begin position="370"/>
        <end position="382"/>
    </location>
</feature>
<keyword evidence="2" id="KW-0812">Transmembrane</keyword>
<dbReference type="PANTHER" id="PTHR34125:SF7">
    <property type="entry name" value="TRANSMEMBRANE PROTEIN"/>
    <property type="match status" value="1"/>
</dbReference>
<proteinExistence type="predicted"/>
<evidence type="ECO:0000256" key="1">
    <source>
        <dbReference type="SAM" id="MobiDB-lite"/>
    </source>
</evidence>
<evidence type="ECO:0000256" key="2">
    <source>
        <dbReference type="SAM" id="Phobius"/>
    </source>
</evidence>
<feature type="region of interest" description="Disordered" evidence="1">
    <location>
        <begin position="222"/>
        <end position="258"/>
    </location>
</feature>
<keyword evidence="2" id="KW-1133">Transmembrane helix</keyword>
<feature type="transmembrane region" description="Helical" evidence="2">
    <location>
        <begin position="38"/>
        <end position="59"/>
    </location>
</feature>
<feature type="transmembrane region" description="Helical" evidence="2">
    <location>
        <begin position="12"/>
        <end position="32"/>
    </location>
</feature>
<evidence type="ECO:0000313" key="3">
    <source>
        <dbReference type="EMBL" id="KAL2652673.1"/>
    </source>
</evidence>
<feature type="region of interest" description="Disordered" evidence="1">
    <location>
        <begin position="442"/>
        <end position="467"/>
    </location>
</feature>
<gene>
    <name evidence="3" type="ORF">R1flu_020801</name>
</gene>
<feature type="compositionally biased region" description="Polar residues" evidence="1">
    <location>
        <begin position="406"/>
        <end position="427"/>
    </location>
</feature>
<comment type="caution">
    <text evidence="3">The sequence shown here is derived from an EMBL/GenBank/DDBJ whole genome shotgun (WGS) entry which is preliminary data.</text>
</comment>
<organism evidence="3 4">
    <name type="scientific">Riccia fluitans</name>
    <dbReference type="NCBI Taxonomy" id="41844"/>
    <lineage>
        <taxon>Eukaryota</taxon>
        <taxon>Viridiplantae</taxon>
        <taxon>Streptophyta</taxon>
        <taxon>Embryophyta</taxon>
        <taxon>Marchantiophyta</taxon>
        <taxon>Marchantiopsida</taxon>
        <taxon>Marchantiidae</taxon>
        <taxon>Marchantiales</taxon>
        <taxon>Ricciaceae</taxon>
        <taxon>Riccia</taxon>
    </lineage>
</organism>
<evidence type="ECO:0000313" key="4">
    <source>
        <dbReference type="Proteomes" id="UP001605036"/>
    </source>
</evidence>
<dbReference type="PANTHER" id="PTHR34125">
    <property type="entry name" value="OS01G0762900 PROTEIN"/>
    <property type="match status" value="1"/>
</dbReference>
<dbReference type="EMBL" id="JBHFFA010000001">
    <property type="protein sequence ID" value="KAL2652673.1"/>
    <property type="molecule type" value="Genomic_DNA"/>
</dbReference>
<reference evidence="3 4" key="1">
    <citation type="submission" date="2024-09" db="EMBL/GenBank/DDBJ databases">
        <title>Chromosome-scale assembly of Riccia fluitans.</title>
        <authorList>
            <person name="Paukszto L."/>
            <person name="Sawicki J."/>
            <person name="Karawczyk K."/>
            <person name="Piernik-Szablinska J."/>
            <person name="Szczecinska M."/>
            <person name="Mazdziarz M."/>
        </authorList>
    </citation>
    <scope>NUCLEOTIDE SEQUENCE [LARGE SCALE GENOMIC DNA]</scope>
    <source>
        <strain evidence="3">Rf_01</strain>
        <tissue evidence="3">Aerial parts of the thallus</tissue>
    </source>
</reference>